<dbReference type="GO" id="GO:0016791">
    <property type="term" value="F:phosphatase activity"/>
    <property type="evidence" value="ECO:0007669"/>
    <property type="project" value="TreeGrafter"/>
</dbReference>
<accession>A0A852V6P6</accession>
<dbReference type="Proteomes" id="UP000576393">
    <property type="component" value="Unassembled WGS sequence"/>
</dbReference>
<sequence>MAGRIAPGRRLAVWKDAILKSVNERRLLLPGGPDVIETAPEAERAAVAGPAPEAERAAVAGPAPKAERVTAAGSVPDAGAAAAEPSGSREGAARRAEENRLTASLHELIMPASDEPRVLPGMRVAARYQPAVTEAYLGGDWYQAIPLDDGEVLLAVGDVAGHGLPAASAMAKLRHAITGLAFAGHDPAEILGVLNRMLCRLRPDVLATALVARYRPADRTLRWTHAGHPPMLLARGNRVERLLHPGVLLGVSEDATYTCGSVRLHPDDLLVMFTDGLIEKRGGDLYEGLDMLSRAVAGAIGPAPVASSPLPPALPSAVAALLPPMVPALGVAPTAPPSTPPAPRDRLTAVMDAMAPSNEADDTCVLIAQVTGAPA</sequence>
<protein>
    <recommendedName>
        <fullName evidence="3">PPM-type phosphatase domain-containing protein</fullName>
    </recommendedName>
</protein>
<feature type="region of interest" description="Disordered" evidence="2">
    <location>
        <begin position="57"/>
        <end position="97"/>
    </location>
</feature>
<dbReference type="InterPro" id="IPR036457">
    <property type="entry name" value="PPM-type-like_dom_sf"/>
</dbReference>
<name>A0A852V6P6_9ACTN</name>
<dbReference type="AlphaFoldDB" id="A0A852V6P6"/>
<keyword evidence="1" id="KW-0378">Hydrolase</keyword>
<evidence type="ECO:0000256" key="1">
    <source>
        <dbReference type="ARBA" id="ARBA00022801"/>
    </source>
</evidence>
<proteinExistence type="predicted"/>
<evidence type="ECO:0000313" key="4">
    <source>
        <dbReference type="EMBL" id="NYF42963.1"/>
    </source>
</evidence>
<comment type="caution">
    <text evidence="4">The sequence shown here is derived from an EMBL/GenBank/DDBJ whole genome shotgun (WGS) entry which is preliminary data.</text>
</comment>
<dbReference type="PANTHER" id="PTHR43156">
    <property type="entry name" value="STAGE II SPORULATION PROTEIN E-RELATED"/>
    <property type="match status" value="1"/>
</dbReference>
<gene>
    <name evidence="4" type="ORF">HDA43_005164</name>
</gene>
<dbReference type="RefSeq" id="WP_179825858.1">
    <property type="nucleotide sequence ID" value="NZ_JACCCO010000002.1"/>
</dbReference>
<dbReference type="PANTHER" id="PTHR43156:SF2">
    <property type="entry name" value="STAGE II SPORULATION PROTEIN E"/>
    <property type="match status" value="1"/>
</dbReference>
<organism evidence="4 5">
    <name type="scientific">Streptosporangium sandarakinum</name>
    <dbReference type="NCBI Taxonomy" id="1260955"/>
    <lineage>
        <taxon>Bacteria</taxon>
        <taxon>Bacillati</taxon>
        <taxon>Actinomycetota</taxon>
        <taxon>Actinomycetes</taxon>
        <taxon>Streptosporangiales</taxon>
        <taxon>Streptosporangiaceae</taxon>
        <taxon>Streptosporangium</taxon>
    </lineage>
</organism>
<feature type="compositionally biased region" description="Low complexity" evidence="2">
    <location>
        <begin position="71"/>
        <end position="90"/>
    </location>
</feature>
<dbReference type="InterPro" id="IPR001932">
    <property type="entry name" value="PPM-type_phosphatase-like_dom"/>
</dbReference>
<evidence type="ECO:0000259" key="3">
    <source>
        <dbReference type="SMART" id="SM00331"/>
    </source>
</evidence>
<evidence type="ECO:0000313" key="5">
    <source>
        <dbReference type="Proteomes" id="UP000576393"/>
    </source>
</evidence>
<keyword evidence="5" id="KW-1185">Reference proteome</keyword>
<dbReference type="EMBL" id="JACCCO010000002">
    <property type="protein sequence ID" value="NYF42963.1"/>
    <property type="molecule type" value="Genomic_DNA"/>
</dbReference>
<feature type="domain" description="PPM-type phosphatase" evidence="3">
    <location>
        <begin position="122"/>
        <end position="370"/>
    </location>
</feature>
<dbReference type="InterPro" id="IPR052016">
    <property type="entry name" value="Bact_Sigma-Reg"/>
</dbReference>
<reference evidence="4 5" key="1">
    <citation type="submission" date="2020-07" db="EMBL/GenBank/DDBJ databases">
        <title>Sequencing the genomes of 1000 actinobacteria strains.</title>
        <authorList>
            <person name="Klenk H.-P."/>
        </authorList>
    </citation>
    <scope>NUCLEOTIDE SEQUENCE [LARGE SCALE GENOMIC DNA]</scope>
    <source>
        <strain evidence="4 5">DSM 45763</strain>
    </source>
</reference>
<dbReference type="Pfam" id="PF07228">
    <property type="entry name" value="SpoIIE"/>
    <property type="match status" value="1"/>
</dbReference>
<dbReference type="Gene3D" id="3.60.40.10">
    <property type="entry name" value="PPM-type phosphatase domain"/>
    <property type="match status" value="1"/>
</dbReference>
<dbReference type="SMART" id="SM00331">
    <property type="entry name" value="PP2C_SIG"/>
    <property type="match status" value="1"/>
</dbReference>
<dbReference type="SUPFAM" id="SSF81606">
    <property type="entry name" value="PP2C-like"/>
    <property type="match status" value="1"/>
</dbReference>
<evidence type="ECO:0000256" key="2">
    <source>
        <dbReference type="SAM" id="MobiDB-lite"/>
    </source>
</evidence>